<comment type="caution">
    <text evidence="1">The sequence shown here is derived from an EMBL/GenBank/DDBJ whole genome shotgun (WGS) entry which is preliminary data.</text>
</comment>
<dbReference type="EMBL" id="RCTF01000004">
    <property type="protein sequence ID" value="RLP80167.1"/>
    <property type="molecule type" value="Genomic_DNA"/>
</dbReference>
<dbReference type="InterPro" id="IPR002808">
    <property type="entry name" value="AdoCbi_amidolase"/>
</dbReference>
<evidence type="ECO:0008006" key="3">
    <source>
        <dbReference type="Google" id="ProtNLM"/>
    </source>
</evidence>
<proteinExistence type="predicted"/>
<sequence length="201" mass="20088">MLSWSIGRPGFVTAQAAAILEVRDADLPPDVDPRALLAGRLAAAGLADAVGLMTSRDIACHHHATAQVEGVSAAALVTLGLNNGERVGARAAAPERLGTVNIIAAVSVPLTPAALVEALSLVVEARTLAILEAGYCRQGQDAPVTGTGTDCVVMSAPAGLPGAAPHDYAGLHTAVGEALGAAVLAATREAAARWLADQSAP</sequence>
<accession>A0A3L7AIW0</accession>
<dbReference type="PANTHER" id="PTHR35336">
    <property type="entry name" value="ADENOSYLCOBINAMIDE AMIDOHYDROLASE"/>
    <property type="match status" value="1"/>
</dbReference>
<evidence type="ECO:0000313" key="1">
    <source>
        <dbReference type="EMBL" id="RLP80167.1"/>
    </source>
</evidence>
<keyword evidence="2" id="KW-1185">Reference proteome</keyword>
<name>A0A3L7AIW0_9HYPH</name>
<dbReference type="PANTHER" id="PTHR35336:SF5">
    <property type="entry name" value="ADENOSYLCOBINAMIDE AMIDOHYDROLASE"/>
    <property type="match status" value="1"/>
</dbReference>
<dbReference type="Proteomes" id="UP000269692">
    <property type="component" value="Unassembled WGS sequence"/>
</dbReference>
<evidence type="ECO:0000313" key="2">
    <source>
        <dbReference type="Proteomes" id="UP000269692"/>
    </source>
</evidence>
<gene>
    <name evidence="1" type="ORF">D9R14_06265</name>
</gene>
<dbReference type="Pfam" id="PF01955">
    <property type="entry name" value="CbiZ"/>
    <property type="match status" value="1"/>
</dbReference>
<dbReference type="OrthoDB" id="9767827at2"/>
<dbReference type="InterPro" id="IPR052209">
    <property type="entry name" value="CbiZ"/>
</dbReference>
<dbReference type="AlphaFoldDB" id="A0A3L7AIW0"/>
<organism evidence="1 2">
    <name type="scientific">Xanthobacter tagetidis</name>
    <dbReference type="NCBI Taxonomy" id="60216"/>
    <lineage>
        <taxon>Bacteria</taxon>
        <taxon>Pseudomonadati</taxon>
        <taxon>Pseudomonadota</taxon>
        <taxon>Alphaproteobacteria</taxon>
        <taxon>Hyphomicrobiales</taxon>
        <taxon>Xanthobacteraceae</taxon>
        <taxon>Xanthobacter</taxon>
    </lineage>
</organism>
<reference evidence="1 2" key="1">
    <citation type="submission" date="2018-10" db="EMBL/GenBank/DDBJ databases">
        <title>Xanthobacter tagetidis genome sequencing and assembly.</title>
        <authorList>
            <person name="Maclea K.S."/>
            <person name="Goen A.E."/>
            <person name="Fatima S.A."/>
        </authorList>
    </citation>
    <scope>NUCLEOTIDE SEQUENCE [LARGE SCALE GENOMIC DNA]</scope>
    <source>
        <strain evidence="1 2">ATCC 700314</strain>
    </source>
</reference>
<protein>
    <recommendedName>
        <fullName evidence="3">Adenosylcobinamide amidohydrolase</fullName>
    </recommendedName>
</protein>